<gene>
    <name evidence="1" type="ORF">HPB47_001208</name>
</gene>
<protein>
    <submittedName>
        <fullName evidence="1">Uncharacterized protein</fullName>
    </submittedName>
</protein>
<proteinExistence type="predicted"/>
<sequence>MRAMVADQANGKVLPFVELRDLVLTELKMTPEEYKRRFHKTLRAHVESWSQFLTQFDIHFGYYLESRGVEAVEELRQLIISDRMKQYALRQEQCGRRKIHEWRAADERPVCFYCGEGDYVYRRRPGRQFGLRGFAPNDPRARLRERPREIEEYLRRPAFFVRDASRGFR</sequence>
<name>A0AC60PR46_IXOPE</name>
<dbReference type="EMBL" id="JABSTQ010010158">
    <property type="protein sequence ID" value="KAG0423004.1"/>
    <property type="molecule type" value="Genomic_DNA"/>
</dbReference>
<organism evidence="1 2">
    <name type="scientific">Ixodes persulcatus</name>
    <name type="common">Taiga tick</name>
    <dbReference type="NCBI Taxonomy" id="34615"/>
    <lineage>
        <taxon>Eukaryota</taxon>
        <taxon>Metazoa</taxon>
        <taxon>Ecdysozoa</taxon>
        <taxon>Arthropoda</taxon>
        <taxon>Chelicerata</taxon>
        <taxon>Arachnida</taxon>
        <taxon>Acari</taxon>
        <taxon>Parasitiformes</taxon>
        <taxon>Ixodida</taxon>
        <taxon>Ixodoidea</taxon>
        <taxon>Ixodidae</taxon>
        <taxon>Ixodinae</taxon>
        <taxon>Ixodes</taxon>
    </lineage>
</organism>
<evidence type="ECO:0000313" key="2">
    <source>
        <dbReference type="Proteomes" id="UP000805193"/>
    </source>
</evidence>
<dbReference type="Proteomes" id="UP000805193">
    <property type="component" value="Unassembled WGS sequence"/>
</dbReference>
<comment type="caution">
    <text evidence="1">The sequence shown here is derived from an EMBL/GenBank/DDBJ whole genome shotgun (WGS) entry which is preliminary data.</text>
</comment>
<reference evidence="1 2" key="1">
    <citation type="journal article" date="2020" name="Cell">
        <title>Large-Scale Comparative Analyses of Tick Genomes Elucidate Their Genetic Diversity and Vector Capacities.</title>
        <authorList>
            <consortium name="Tick Genome and Microbiome Consortium (TIGMIC)"/>
            <person name="Jia N."/>
            <person name="Wang J."/>
            <person name="Shi W."/>
            <person name="Du L."/>
            <person name="Sun Y."/>
            <person name="Zhan W."/>
            <person name="Jiang J.F."/>
            <person name="Wang Q."/>
            <person name="Zhang B."/>
            <person name="Ji P."/>
            <person name="Bell-Sakyi L."/>
            <person name="Cui X.M."/>
            <person name="Yuan T.T."/>
            <person name="Jiang B.G."/>
            <person name="Yang W.F."/>
            <person name="Lam T.T."/>
            <person name="Chang Q.C."/>
            <person name="Ding S.J."/>
            <person name="Wang X.J."/>
            <person name="Zhu J.G."/>
            <person name="Ruan X.D."/>
            <person name="Zhao L."/>
            <person name="Wei J.T."/>
            <person name="Ye R.Z."/>
            <person name="Que T.C."/>
            <person name="Du C.H."/>
            <person name="Zhou Y.H."/>
            <person name="Cheng J.X."/>
            <person name="Dai P.F."/>
            <person name="Guo W.B."/>
            <person name="Han X.H."/>
            <person name="Huang E.J."/>
            <person name="Li L.F."/>
            <person name="Wei W."/>
            <person name="Gao Y.C."/>
            <person name="Liu J.Z."/>
            <person name="Shao H.Z."/>
            <person name="Wang X."/>
            <person name="Wang C.C."/>
            <person name="Yang T.C."/>
            <person name="Huo Q.B."/>
            <person name="Li W."/>
            <person name="Chen H.Y."/>
            <person name="Chen S.E."/>
            <person name="Zhou L.G."/>
            <person name="Ni X.B."/>
            <person name="Tian J.H."/>
            <person name="Sheng Y."/>
            <person name="Liu T."/>
            <person name="Pan Y.S."/>
            <person name="Xia L.Y."/>
            <person name="Li J."/>
            <person name="Zhao F."/>
            <person name="Cao W.C."/>
        </authorList>
    </citation>
    <scope>NUCLEOTIDE SEQUENCE [LARGE SCALE GENOMIC DNA]</scope>
    <source>
        <strain evidence="1">Iper-2018</strain>
    </source>
</reference>
<accession>A0AC60PR46</accession>
<keyword evidence="2" id="KW-1185">Reference proteome</keyword>
<evidence type="ECO:0000313" key="1">
    <source>
        <dbReference type="EMBL" id="KAG0423004.1"/>
    </source>
</evidence>